<dbReference type="Gene3D" id="3.40.630.30">
    <property type="match status" value="1"/>
</dbReference>
<evidence type="ECO:0000259" key="4">
    <source>
        <dbReference type="PROSITE" id="PS51186"/>
    </source>
</evidence>
<evidence type="ECO:0000313" key="5">
    <source>
        <dbReference type="EMBL" id="WIV18988.1"/>
    </source>
</evidence>
<dbReference type="EMBL" id="CP127162">
    <property type="protein sequence ID" value="WIV18988.1"/>
    <property type="molecule type" value="Genomic_DNA"/>
</dbReference>
<dbReference type="PANTHER" id="PTHR43792:SF8">
    <property type="entry name" value="[RIBOSOMAL PROTEIN US5]-ALANINE N-ACETYLTRANSFERASE"/>
    <property type="match status" value="1"/>
</dbReference>
<keyword evidence="6" id="KW-1185">Reference proteome</keyword>
<reference evidence="5 6" key="1">
    <citation type="submission" date="2023-06" db="EMBL/GenBank/DDBJ databases">
        <title>Paenibacillus polygonum sp. nov., an endophytic bacterium, isolated from Polygonum lapathifolium L. in Nanji Wetland National Nature Reserve, South of Poyang Lake, Jiangxi Province, China.</title>
        <authorList>
            <person name="Yu Z."/>
        </authorList>
    </citation>
    <scope>NUCLEOTIDE SEQUENCE [LARGE SCALE GENOMIC DNA]</scope>
    <source>
        <strain evidence="5 6">C31</strain>
    </source>
</reference>
<evidence type="ECO:0000313" key="6">
    <source>
        <dbReference type="Proteomes" id="UP001236415"/>
    </source>
</evidence>
<dbReference type="PANTHER" id="PTHR43792">
    <property type="entry name" value="GNAT FAMILY, PUTATIVE (AFU_ORTHOLOGUE AFUA_3G00765)-RELATED-RELATED"/>
    <property type="match status" value="1"/>
</dbReference>
<dbReference type="SUPFAM" id="SSF55729">
    <property type="entry name" value="Acyl-CoA N-acyltransferases (Nat)"/>
    <property type="match status" value="1"/>
</dbReference>
<accession>A0ABY8X1U7</accession>
<dbReference type="Pfam" id="PF13302">
    <property type="entry name" value="Acetyltransf_3"/>
    <property type="match status" value="1"/>
</dbReference>
<dbReference type="PROSITE" id="PS51186">
    <property type="entry name" value="GNAT"/>
    <property type="match status" value="1"/>
</dbReference>
<comment type="similarity">
    <text evidence="3">Belongs to the acetyltransferase family. RimJ subfamily.</text>
</comment>
<dbReference type="InterPro" id="IPR051531">
    <property type="entry name" value="N-acetyltransferase"/>
</dbReference>
<dbReference type="Proteomes" id="UP001236415">
    <property type="component" value="Chromosome"/>
</dbReference>
<dbReference type="InterPro" id="IPR000182">
    <property type="entry name" value="GNAT_dom"/>
</dbReference>
<dbReference type="RefSeq" id="WP_285744767.1">
    <property type="nucleotide sequence ID" value="NZ_CP127162.1"/>
</dbReference>
<evidence type="ECO:0000256" key="3">
    <source>
        <dbReference type="ARBA" id="ARBA00038502"/>
    </source>
</evidence>
<name>A0ABY8X1U7_9BACL</name>
<sequence length="182" mass="20730">MQPTFVTERLMLRPLQLADAPFIQKLAGEKDVASTTLSIPHPYPDGAAESFIAANHERYSKNLGSTFALILKETNELLGCAGMHIVSDYNRAELGYWLGKPYWRHGYMTEAVQRMMEYGFNELKLNRIWAAALARNPASSAVMQKNGMKYEGKLVQHIKKWGEYEDLVYYGITLSEYETALR</sequence>
<feature type="domain" description="N-acetyltransferase" evidence="4">
    <location>
        <begin position="10"/>
        <end position="175"/>
    </location>
</feature>
<protein>
    <submittedName>
        <fullName evidence="5">GNAT family N-acetyltransferase</fullName>
    </submittedName>
</protein>
<dbReference type="InterPro" id="IPR016181">
    <property type="entry name" value="Acyl_CoA_acyltransferase"/>
</dbReference>
<gene>
    <name evidence="5" type="ORF">QPK24_22145</name>
</gene>
<keyword evidence="2" id="KW-0012">Acyltransferase</keyword>
<keyword evidence="1" id="KW-0808">Transferase</keyword>
<proteinExistence type="inferred from homology"/>
<evidence type="ECO:0000256" key="2">
    <source>
        <dbReference type="ARBA" id="ARBA00023315"/>
    </source>
</evidence>
<organism evidence="5 6">
    <name type="scientific">Paenibacillus polygoni</name>
    <dbReference type="NCBI Taxonomy" id="3050112"/>
    <lineage>
        <taxon>Bacteria</taxon>
        <taxon>Bacillati</taxon>
        <taxon>Bacillota</taxon>
        <taxon>Bacilli</taxon>
        <taxon>Bacillales</taxon>
        <taxon>Paenibacillaceae</taxon>
        <taxon>Paenibacillus</taxon>
    </lineage>
</organism>
<evidence type="ECO:0000256" key="1">
    <source>
        <dbReference type="ARBA" id="ARBA00022679"/>
    </source>
</evidence>